<accession>A0A6J4P7G6</accession>
<gene>
    <name evidence="1" type="ORF">AVDCRST_MAG51-1117</name>
</gene>
<organism evidence="1">
    <name type="scientific">uncultured Ramlibacter sp</name>
    <dbReference type="NCBI Taxonomy" id="260755"/>
    <lineage>
        <taxon>Bacteria</taxon>
        <taxon>Pseudomonadati</taxon>
        <taxon>Pseudomonadota</taxon>
        <taxon>Betaproteobacteria</taxon>
        <taxon>Burkholderiales</taxon>
        <taxon>Comamonadaceae</taxon>
        <taxon>Ramlibacter</taxon>
        <taxon>environmental samples</taxon>
    </lineage>
</organism>
<proteinExistence type="predicted"/>
<dbReference type="EMBL" id="CADCUX010000260">
    <property type="protein sequence ID" value="CAA9405515.1"/>
    <property type="molecule type" value="Genomic_DNA"/>
</dbReference>
<reference evidence="1" key="1">
    <citation type="submission" date="2020-02" db="EMBL/GenBank/DDBJ databases">
        <authorList>
            <person name="Meier V. D."/>
        </authorList>
    </citation>
    <scope>NUCLEOTIDE SEQUENCE</scope>
    <source>
        <strain evidence="1">AVDCRST_MAG51</strain>
    </source>
</reference>
<name>A0A6J4P7G6_9BURK</name>
<evidence type="ECO:0000313" key="1">
    <source>
        <dbReference type="EMBL" id="CAA9405515.1"/>
    </source>
</evidence>
<sequence length="189" mass="20310">MTTGQEHLSLDVLLQDWLGEVDAAGREAIDAHLMACDDCGQLFDEVVALGSGVRDALLGGRLFTAASPAFVDRLVERGVHVREYRVPKDGSVNCTVAPGDEVLVSRLQAPLAGIQRLDVAQESSLAPGEVRHLEDIPFNPDAGEVVYLSSLAMVRALPAHTVRLTLIAAQDGGPREIGRYVFHHSPWPG</sequence>
<dbReference type="AlphaFoldDB" id="A0A6J4P7G6"/>
<protein>
    <submittedName>
        <fullName evidence="1">Oligopeptide transport system permease protein OppB</fullName>
    </submittedName>
</protein>